<dbReference type="PATRIC" id="fig|1303.79.peg.1595"/>
<sequence>MKQFQELSFQELEEVQGGVITLTIGTVVLVGWKAVAAYGAAATVAGGTLGLGVYNGYRGR</sequence>
<evidence type="ECO:0000313" key="5">
    <source>
        <dbReference type="Proteomes" id="UP000070353"/>
    </source>
</evidence>
<dbReference type="Proteomes" id="UP000071369">
    <property type="component" value="Unassembled WGS sequence"/>
</dbReference>
<dbReference type="GO" id="GO:0042742">
    <property type="term" value="P:defense response to bacterium"/>
    <property type="evidence" value="ECO:0007669"/>
    <property type="project" value="InterPro"/>
</dbReference>
<reference evidence="5 6" key="1">
    <citation type="submission" date="2016-01" db="EMBL/GenBank/DDBJ databases">
        <title>Highly variable Streptococcus oralis are common among viridans streptococci isolated from primates.</title>
        <authorList>
            <person name="Denapaite D."/>
            <person name="Rieger M."/>
            <person name="Koendgen S."/>
            <person name="Brueckner R."/>
            <person name="Ochigava I."/>
            <person name="Kappeler P."/>
            <person name="Maetz-Rensing K."/>
            <person name="Leendertz F."/>
            <person name="Hakenbeck R."/>
        </authorList>
    </citation>
    <scope>NUCLEOTIDE SEQUENCE [LARGE SCALE GENOMIC DNA]</scope>
    <source>
        <strain evidence="2 7">DD16</strain>
        <strain evidence="3 5">DD24</strain>
        <strain evidence="4 6">DD25</strain>
    </source>
</reference>
<evidence type="ECO:0000313" key="7">
    <source>
        <dbReference type="Proteomes" id="UP000072653"/>
    </source>
</evidence>
<evidence type="ECO:0000313" key="6">
    <source>
        <dbReference type="Proteomes" id="UP000071369"/>
    </source>
</evidence>
<dbReference type="NCBIfam" id="TIGR03949">
    <property type="entry name" value="bact_IIb_cerein"/>
    <property type="match status" value="1"/>
</dbReference>
<dbReference type="RefSeq" id="WP_009729537.1">
    <property type="nucleotide sequence ID" value="NZ_CP097843.1"/>
</dbReference>
<evidence type="ECO:0000256" key="1">
    <source>
        <dbReference type="SAM" id="Phobius"/>
    </source>
</evidence>
<dbReference type="InterPro" id="IPR023991">
    <property type="entry name" value="Bacteriocin_IIb_lactobn/cerein"/>
</dbReference>
<feature type="transmembrane region" description="Helical" evidence="1">
    <location>
        <begin position="38"/>
        <end position="57"/>
    </location>
</feature>
<evidence type="ECO:0000313" key="3">
    <source>
        <dbReference type="EMBL" id="KXU03365.1"/>
    </source>
</evidence>
<evidence type="ECO:0008006" key="8">
    <source>
        <dbReference type="Google" id="ProtNLM"/>
    </source>
</evidence>
<protein>
    <recommendedName>
        <fullName evidence="8">Bacteriocin</fullName>
    </recommendedName>
</protein>
<gene>
    <name evidence="2" type="ORF">SORDD16_01327</name>
    <name evidence="3" type="ORF">SORDD24_01897</name>
    <name evidence="4" type="ORF">SORDD25_01522</name>
</gene>
<dbReference type="InterPro" id="IPR019493">
    <property type="entry name" value="Bacteriocin_IIb_lactacin-rel"/>
</dbReference>
<evidence type="ECO:0000313" key="4">
    <source>
        <dbReference type="EMBL" id="KXU07156.1"/>
    </source>
</evidence>
<evidence type="ECO:0000313" key="2">
    <source>
        <dbReference type="EMBL" id="KXT85666.1"/>
    </source>
</evidence>
<proteinExistence type="predicted"/>
<keyword evidence="1" id="KW-1133">Transmembrane helix</keyword>
<organism evidence="2 7">
    <name type="scientific">Streptococcus oralis</name>
    <dbReference type="NCBI Taxonomy" id="1303"/>
    <lineage>
        <taxon>Bacteria</taxon>
        <taxon>Bacillati</taxon>
        <taxon>Bacillota</taxon>
        <taxon>Bacilli</taxon>
        <taxon>Lactobacillales</taxon>
        <taxon>Streptococcaceae</taxon>
        <taxon>Streptococcus</taxon>
    </lineage>
</organism>
<dbReference type="EMBL" id="LQOB01000264">
    <property type="protein sequence ID" value="KXT85666.1"/>
    <property type="molecule type" value="Genomic_DNA"/>
</dbReference>
<keyword evidence="1" id="KW-0812">Transmembrane</keyword>
<name>A0A139PBK8_STROR</name>
<dbReference type="EMBL" id="LQZB01000204">
    <property type="protein sequence ID" value="KXU03365.1"/>
    <property type="molecule type" value="Genomic_DNA"/>
</dbReference>
<accession>A0A139PBK8</accession>
<dbReference type="Proteomes" id="UP000070353">
    <property type="component" value="Unassembled WGS sequence"/>
</dbReference>
<dbReference type="EMBL" id="LQZC01000012">
    <property type="protein sequence ID" value="KXU07156.1"/>
    <property type="molecule type" value="Genomic_DNA"/>
</dbReference>
<keyword evidence="1" id="KW-0472">Membrane</keyword>
<dbReference type="AlphaFoldDB" id="A0A139PBK8"/>
<dbReference type="Pfam" id="PF10439">
    <property type="entry name" value="Bacteriocin_IIc"/>
    <property type="match status" value="1"/>
</dbReference>
<comment type="caution">
    <text evidence="2">The sequence shown here is derived from an EMBL/GenBank/DDBJ whole genome shotgun (WGS) entry which is preliminary data.</text>
</comment>
<dbReference type="Proteomes" id="UP000072653">
    <property type="component" value="Unassembled WGS sequence"/>
</dbReference>